<dbReference type="OrthoDB" id="424967at2759"/>
<proteinExistence type="predicted"/>
<sequence length="1275" mass="140799">MAEDSDEDIAAVNRILQCVRRCEKPAHRGAVSAKIARCGRQRISAARQRLKVTERIASLVNRHNAVFAKTQEDVIDLNAKKEEKIKGKGNYKRWLPTALLQACWGSRPRRRKCAKPKLTRLTKKTRCQVKVAAPTVSSVRACARQWHSSTTHITNVRACMSELYMRIQEDGLSNLTRAAEQWVHIALDETTEPVTVNARAELSSVLVIHMKIVRLSASGRQLERLNVVLPTALLNTTSTADLHTALMGRLPLTLKQLEALAEKTIFLLNTDSFSSCMRLRKLLSTQVRCLSCPCRMHQLSLSLTSGLMYSGLMSALFCGSLTLRQSRFQRLLRARLRAILEDPEKLVICYESPDHSAVSHAQAVWDLFWPLVTTNEKEQAGERRVGGKKAKAWRRLRRNLKGPLNSNTVTHFCPLGCHTSRKAVVDDLYDDLCTLFLDSPPPTPAFNKWTKISPVCEWFCPLFRVHNLLPQMLEPVLSSLQAAASSKLTQSLLPEADDDITLGLGQSEEFAQQEYLRVRRFHAFVTTPHVGDKLMAVLLAMKPSLRILGVFFTSATETGHMLQDAEPTCTALELGRPSKSPAVKAVAVLLDALADERHELWQALLPSTEEWNERLYCLAATAACLQVGQLQSRLVLPFAAWPWKAALFFEDDSAVSQERKNALAQELLDLCVHQEDFVVQYKQGLNCVADVLGELNLERTHHLLQTAPITNFISEKSFAGSHTRRATNQGMQPKHPTLAAQHVLAESKTILDTSQFGKAAHHSVQAPSRAPQDAKGSSAWHNFVRQHNCSNKTLADVAQLWRARDQDATRTANVRLPARTASHVRLPASRGTRAPADADTAEVPQAAGPWPFAGDGFYPIRAEHLEALCPAVARLAQDWNERVGQKPCDPKPTPKVTEGPVCSSTCVHALPEGQRALREDLRKRLNRWASMCKTRAQPTASTWQPLPLYYIAAANASLRRRPEVSGFVLLQLCPVQDQQVYCRCDVAAQPEQGTRLPLPVTAGNLVSAAEVLDERQKMRGLYGDLQCWHINYKHVALTLLEVLEVQDAAAKEKEHAAKRQADKRASTIKAAVRSLDDQSLSRPTKRMRRKTALNEPGPDAGAHVADNEGEALRAWDAEIEAEAVVPDASSKEEGLAQELLGEFDAEASDVEDVLDLAAAVAVDEAESSASPAGAAASSSSAGCGSRQPRPPAPSQSDVCDLRNLRMDEDGKVFNGAGGYLGRLTSLKVGTPQEAFSVYCARHGCQFIRKVDRVLVLEACMTLQLRLSANDTSTRS</sequence>
<comment type="caution">
    <text evidence="2">The sequence shown here is derived from an EMBL/GenBank/DDBJ whole genome shotgun (WGS) entry which is preliminary data.</text>
</comment>
<accession>A0A1Q9ERW9</accession>
<evidence type="ECO:0000313" key="3">
    <source>
        <dbReference type="Proteomes" id="UP000186817"/>
    </source>
</evidence>
<dbReference type="EMBL" id="LSRX01000082">
    <property type="protein sequence ID" value="OLQ10180.1"/>
    <property type="molecule type" value="Genomic_DNA"/>
</dbReference>
<dbReference type="Proteomes" id="UP000186817">
    <property type="component" value="Unassembled WGS sequence"/>
</dbReference>
<feature type="region of interest" description="Disordered" evidence="1">
    <location>
        <begin position="1167"/>
        <end position="1198"/>
    </location>
</feature>
<evidence type="ECO:0000313" key="2">
    <source>
        <dbReference type="EMBL" id="OLQ10180.1"/>
    </source>
</evidence>
<gene>
    <name evidence="2" type="ORF">AK812_SmicGene6057</name>
</gene>
<keyword evidence="3" id="KW-1185">Reference proteome</keyword>
<feature type="region of interest" description="Disordered" evidence="1">
    <location>
        <begin position="1072"/>
        <end position="1104"/>
    </location>
</feature>
<protein>
    <submittedName>
        <fullName evidence="2">Uncharacterized protein</fullName>
    </submittedName>
</protein>
<reference evidence="2 3" key="1">
    <citation type="submission" date="2016-02" db="EMBL/GenBank/DDBJ databases">
        <title>Genome analysis of coral dinoflagellate symbionts highlights evolutionary adaptations to a symbiotic lifestyle.</title>
        <authorList>
            <person name="Aranda M."/>
            <person name="Li Y."/>
            <person name="Liew Y.J."/>
            <person name="Baumgarten S."/>
            <person name="Simakov O."/>
            <person name="Wilson M."/>
            <person name="Piel J."/>
            <person name="Ashoor H."/>
            <person name="Bougouffa S."/>
            <person name="Bajic V.B."/>
            <person name="Ryu T."/>
            <person name="Ravasi T."/>
            <person name="Bayer T."/>
            <person name="Micklem G."/>
            <person name="Kim H."/>
            <person name="Bhak J."/>
            <person name="Lajeunesse T.C."/>
            <person name="Voolstra C.R."/>
        </authorList>
    </citation>
    <scope>NUCLEOTIDE SEQUENCE [LARGE SCALE GENOMIC DNA]</scope>
    <source>
        <strain evidence="2 3">CCMP2467</strain>
    </source>
</reference>
<feature type="compositionally biased region" description="Low complexity" evidence="1">
    <location>
        <begin position="1167"/>
        <end position="1187"/>
    </location>
</feature>
<organism evidence="2 3">
    <name type="scientific">Symbiodinium microadriaticum</name>
    <name type="common">Dinoflagellate</name>
    <name type="synonym">Zooxanthella microadriatica</name>
    <dbReference type="NCBI Taxonomy" id="2951"/>
    <lineage>
        <taxon>Eukaryota</taxon>
        <taxon>Sar</taxon>
        <taxon>Alveolata</taxon>
        <taxon>Dinophyceae</taxon>
        <taxon>Suessiales</taxon>
        <taxon>Symbiodiniaceae</taxon>
        <taxon>Symbiodinium</taxon>
    </lineage>
</organism>
<dbReference type="AlphaFoldDB" id="A0A1Q9ERW9"/>
<evidence type="ECO:0000256" key="1">
    <source>
        <dbReference type="SAM" id="MobiDB-lite"/>
    </source>
</evidence>
<feature type="region of interest" description="Disordered" evidence="1">
    <location>
        <begin position="755"/>
        <end position="778"/>
    </location>
</feature>
<name>A0A1Q9ERW9_SYMMI</name>